<name>A0ABU6Q8X5_9FABA</name>
<sequence length="118" mass="13475">MGCLGAKSLKKIPGPRFPRKLARLRRASRDSKRSESLTRVTFRHPFLIEFYFLYKATIMSSNMLVHEPASRFGPALKLPRRSCAESAASEASRLNPGSTSVRYWVIRSNGLTNPWFTW</sequence>
<reference evidence="1 2" key="1">
    <citation type="journal article" date="2023" name="Plants (Basel)">
        <title>Bridging the Gap: Combining Genomics and Transcriptomics Approaches to Understand Stylosanthes scabra, an Orphan Legume from the Brazilian Caatinga.</title>
        <authorList>
            <person name="Ferreira-Neto J.R.C."/>
            <person name="da Silva M.D."/>
            <person name="Binneck E."/>
            <person name="de Melo N.F."/>
            <person name="da Silva R.H."/>
            <person name="de Melo A.L.T.M."/>
            <person name="Pandolfi V."/>
            <person name="Bustamante F.O."/>
            <person name="Brasileiro-Vidal A.C."/>
            <person name="Benko-Iseppon A.M."/>
        </authorList>
    </citation>
    <scope>NUCLEOTIDE SEQUENCE [LARGE SCALE GENOMIC DNA]</scope>
    <source>
        <tissue evidence="1">Leaves</tissue>
    </source>
</reference>
<dbReference type="EMBL" id="JASCZI010000079">
    <property type="protein sequence ID" value="MED6108332.1"/>
    <property type="molecule type" value="Genomic_DNA"/>
</dbReference>
<keyword evidence="2" id="KW-1185">Reference proteome</keyword>
<accession>A0ABU6Q8X5</accession>
<proteinExistence type="predicted"/>
<dbReference type="Proteomes" id="UP001341840">
    <property type="component" value="Unassembled WGS sequence"/>
</dbReference>
<gene>
    <name evidence="1" type="ORF">PIB30_022922</name>
</gene>
<organism evidence="1 2">
    <name type="scientific">Stylosanthes scabra</name>
    <dbReference type="NCBI Taxonomy" id="79078"/>
    <lineage>
        <taxon>Eukaryota</taxon>
        <taxon>Viridiplantae</taxon>
        <taxon>Streptophyta</taxon>
        <taxon>Embryophyta</taxon>
        <taxon>Tracheophyta</taxon>
        <taxon>Spermatophyta</taxon>
        <taxon>Magnoliopsida</taxon>
        <taxon>eudicotyledons</taxon>
        <taxon>Gunneridae</taxon>
        <taxon>Pentapetalae</taxon>
        <taxon>rosids</taxon>
        <taxon>fabids</taxon>
        <taxon>Fabales</taxon>
        <taxon>Fabaceae</taxon>
        <taxon>Papilionoideae</taxon>
        <taxon>50 kb inversion clade</taxon>
        <taxon>dalbergioids sensu lato</taxon>
        <taxon>Dalbergieae</taxon>
        <taxon>Pterocarpus clade</taxon>
        <taxon>Stylosanthes</taxon>
    </lineage>
</organism>
<evidence type="ECO:0000313" key="1">
    <source>
        <dbReference type="EMBL" id="MED6108332.1"/>
    </source>
</evidence>
<comment type="caution">
    <text evidence="1">The sequence shown here is derived from an EMBL/GenBank/DDBJ whole genome shotgun (WGS) entry which is preliminary data.</text>
</comment>
<evidence type="ECO:0000313" key="2">
    <source>
        <dbReference type="Proteomes" id="UP001341840"/>
    </source>
</evidence>
<protein>
    <submittedName>
        <fullName evidence="1">Uncharacterized protein</fullName>
    </submittedName>
</protein>